<evidence type="ECO:0000313" key="3">
    <source>
        <dbReference type="Proteomes" id="UP000705983"/>
    </source>
</evidence>
<feature type="transmembrane region" description="Helical" evidence="1">
    <location>
        <begin position="81"/>
        <end position="100"/>
    </location>
</feature>
<name>A0ABS2TE60_9ACTO</name>
<comment type="caution">
    <text evidence="2">The sequence shown here is derived from an EMBL/GenBank/DDBJ whole genome shotgun (WGS) entry which is preliminary data.</text>
</comment>
<feature type="transmembrane region" description="Helical" evidence="1">
    <location>
        <begin position="193"/>
        <end position="215"/>
    </location>
</feature>
<feature type="transmembrane region" description="Helical" evidence="1">
    <location>
        <begin position="120"/>
        <end position="140"/>
    </location>
</feature>
<dbReference type="EMBL" id="JAFFJS010000001">
    <property type="protein sequence ID" value="MBM9432607.1"/>
    <property type="molecule type" value="Genomic_DNA"/>
</dbReference>
<keyword evidence="3" id="KW-1185">Reference proteome</keyword>
<dbReference type="Proteomes" id="UP000705983">
    <property type="component" value="Unassembled WGS sequence"/>
</dbReference>
<evidence type="ECO:0000313" key="2">
    <source>
        <dbReference type="EMBL" id="MBM9432607.1"/>
    </source>
</evidence>
<protein>
    <recommendedName>
        <fullName evidence="4">DUF1648 domain-containing protein</fullName>
    </recommendedName>
</protein>
<keyword evidence="1" id="KW-0812">Transmembrane</keyword>
<evidence type="ECO:0000256" key="1">
    <source>
        <dbReference type="SAM" id="Phobius"/>
    </source>
</evidence>
<sequence length="310" mass="33069">MTGKTRRALCGASFLILPSALLIGWLVWQDTLPPVLPTHWEGSGTPDGFTTTTSYTTIIGALLIGAMLVGQAACLRGGEGARWWAAGAGMVQGLMSSLWFVPVLLTRASGDPATARLDAWIVVLIASIGWGFIPAVLYPVSRLTVQTTRITPMSSAAPEPWQRSVTSRLFLAVWAMMIVVALGLVILSLSEGVVPAIVGGVIVLLSVPVALISTYRVSIDERGVRVTSRGVPLARLPLEDIADSRVEELVPIEWGGWGWRLRPGGSAIITRRGPGLAIIRLSGRMFAVSVPDAESGQAVLEAYIVKHRCE</sequence>
<evidence type="ECO:0008006" key="4">
    <source>
        <dbReference type="Google" id="ProtNLM"/>
    </source>
</evidence>
<feature type="transmembrane region" description="Helical" evidence="1">
    <location>
        <begin position="169"/>
        <end position="187"/>
    </location>
</feature>
<dbReference type="RefSeq" id="WP_187996086.1">
    <property type="nucleotide sequence ID" value="NZ_JACEXG010000001.1"/>
</dbReference>
<proteinExistence type="predicted"/>
<gene>
    <name evidence="2" type="ORF">JVW63_02675</name>
</gene>
<accession>A0ABS2TE60</accession>
<keyword evidence="1" id="KW-1133">Transmembrane helix</keyword>
<reference evidence="3" key="1">
    <citation type="submission" date="2021-02" db="EMBL/GenBank/DDBJ databases">
        <title>Leucobacter sp. CX169.</title>
        <authorList>
            <person name="Cheng Y."/>
        </authorList>
    </citation>
    <scope>NUCLEOTIDE SEQUENCE [LARGE SCALE GENOMIC DNA]</scope>
    <source>
        <strain evidence="3">JY899</strain>
    </source>
</reference>
<feature type="transmembrane region" description="Helical" evidence="1">
    <location>
        <begin position="7"/>
        <end position="28"/>
    </location>
</feature>
<organism evidence="2 3">
    <name type="scientific">Flaviflexus equikiangi</name>
    <dbReference type="NCBI Taxonomy" id="2758573"/>
    <lineage>
        <taxon>Bacteria</taxon>
        <taxon>Bacillati</taxon>
        <taxon>Actinomycetota</taxon>
        <taxon>Actinomycetes</taxon>
        <taxon>Actinomycetales</taxon>
        <taxon>Actinomycetaceae</taxon>
        <taxon>Flaviflexus</taxon>
    </lineage>
</organism>
<keyword evidence="1" id="KW-0472">Membrane</keyword>
<feature type="transmembrane region" description="Helical" evidence="1">
    <location>
        <begin position="48"/>
        <end position="69"/>
    </location>
</feature>